<gene>
    <name evidence="1" type="ORF">BN77_4162</name>
</gene>
<dbReference type="Proteomes" id="UP000009319">
    <property type="component" value="Unassembled WGS sequence"/>
</dbReference>
<dbReference type="STRING" id="1211777.BN77_4162"/>
<sequence>MDHPLDILPDPFSSLDNCCYMRRATMDGIEGYVLLDCDGEVEFFTDNRSSIFFHAAKHELTVVVPN</sequence>
<comment type="caution">
    <text evidence="1">The sequence shown here is derived from an EMBL/GenBank/DDBJ whole genome shotgun (WGS) entry which is preliminary data.</text>
</comment>
<dbReference type="AlphaFoldDB" id="K0Q392"/>
<dbReference type="EMBL" id="CANI01000028">
    <property type="protein sequence ID" value="CCM77114.1"/>
    <property type="molecule type" value="Genomic_DNA"/>
</dbReference>
<accession>K0Q392</accession>
<evidence type="ECO:0000313" key="1">
    <source>
        <dbReference type="EMBL" id="CCM77114.1"/>
    </source>
</evidence>
<dbReference type="HOGENOM" id="CLU_2828280_0_0_5"/>
<proteinExistence type="predicted"/>
<name>K0Q392_9HYPH</name>
<protein>
    <submittedName>
        <fullName evidence="1">Uncharacterized protein</fullName>
    </submittedName>
</protein>
<evidence type="ECO:0000313" key="2">
    <source>
        <dbReference type="Proteomes" id="UP000009319"/>
    </source>
</evidence>
<reference evidence="1 2" key="1">
    <citation type="journal article" date="2013" name="Genome Announc.">
        <title>Draft Genome Sequence of Rhizobium mesoamericanum STM3625, a Nitrogen-Fixing Symbiont of Mimosa pudica Isolated in French Guiana (South America).</title>
        <authorList>
            <person name="Moulin L."/>
            <person name="Mornico D."/>
            <person name="Melkonian R."/>
            <person name="Klonowska A."/>
        </authorList>
    </citation>
    <scope>NUCLEOTIDE SEQUENCE [LARGE SCALE GENOMIC DNA]</scope>
    <source>
        <strain evidence="1 2">STM3625</strain>
    </source>
</reference>
<keyword evidence="2" id="KW-1185">Reference proteome</keyword>
<dbReference type="RefSeq" id="WP_007535039.1">
    <property type="nucleotide sequence ID" value="NZ_HF536772.1"/>
</dbReference>
<organism evidence="1 2">
    <name type="scientific">Rhizobium mesoamericanum STM3625</name>
    <dbReference type="NCBI Taxonomy" id="1211777"/>
    <lineage>
        <taxon>Bacteria</taxon>
        <taxon>Pseudomonadati</taxon>
        <taxon>Pseudomonadota</taxon>
        <taxon>Alphaproteobacteria</taxon>
        <taxon>Hyphomicrobiales</taxon>
        <taxon>Rhizobiaceae</taxon>
        <taxon>Rhizobium/Agrobacterium group</taxon>
        <taxon>Rhizobium</taxon>
    </lineage>
</organism>